<reference evidence="3" key="1">
    <citation type="submission" date="2020-08" db="EMBL/GenBank/DDBJ databases">
        <title>Multicomponent nature underlies the extraordinary mechanical properties of spider dragline silk.</title>
        <authorList>
            <person name="Kono N."/>
            <person name="Nakamura H."/>
            <person name="Mori M."/>
            <person name="Yoshida Y."/>
            <person name="Ohtoshi R."/>
            <person name="Malay A.D."/>
            <person name="Moran D.A.P."/>
            <person name="Tomita M."/>
            <person name="Numata K."/>
            <person name="Arakawa K."/>
        </authorList>
    </citation>
    <scope>NUCLEOTIDE SEQUENCE</scope>
</reference>
<protein>
    <submittedName>
        <fullName evidence="3">Nucleic-acid-binding protein from transposon X-element</fullName>
    </submittedName>
</protein>
<sequence length="566" mass="64181">MGLRTVYQSRFLPTSRLGHDNGKPHGNGISKCLSTILEIFYSFTDQLRKAATGQSGLEKFSIMLSNVSHTIECIAPITSDDDPDLAALYSRQAYFDDRHQQALGELSSLPRCDTPGCRVHSTPCNSPTKNKTEEFPELPKKISSKRKESADGFLSPTAKQTFKRQQLEFRNFEIDINNRFEKINENDENIAGTSQNTINFAPSKTTETDKTNSLPPPVFLNLEDNYMEQLKTLNEIIPTLRSKKTGTLIKLYTNNSHDYELLQDSVEKLKYQFFTIKPKHERPIKVVVKGLPKNTETRDIHQNLIELGFTVDKITQLVGKITKQPLPVFLINLPRNIHNLKIFHLTLLCYLTVRVEGYDGKGVTQCYSCNKFHHTAENCHFTPRCLKCGEAHQTRECAIKKLEKTYCINCHVYGHMANYSRCPLYPKPRKGTNITPNNYATALDNLIRPNTSFAQAVTKSTNNSRNPQQMAAPSNTRRNPAIFSQKRTNQIVTPTPTNNNITNENNSPQNIILQTLQQTIQALTLLTQQVSNLNFNNPTPSLRKIKVNLLKELQALLEALIDDDDD</sequence>
<feature type="region of interest" description="Disordered" evidence="1">
    <location>
        <begin position="193"/>
        <end position="215"/>
    </location>
</feature>
<comment type="caution">
    <text evidence="3">The sequence shown here is derived from an EMBL/GenBank/DDBJ whole genome shotgun (WGS) entry which is preliminary data.</text>
</comment>
<feature type="compositionally biased region" description="Polar residues" evidence="1">
    <location>
        <begin position="193"/>
        <end position="205"/>
    </location>
</feature>
<dbReference type="Proteomes" id="UP000887159">
    <property type="component" value="Unassembled WGS sequence"/>
</dbReference>
<dbReference type="Pfam" id="PF07530">
    <property type="entry name" value="PRE_C2HC"/>
    <property type="match status" value="1"/>
</dbReference>
<keyword evidence="4" id="KW-1185">Reference proteome</keyword>
<dbReference type="InterPro" id="IPR006579">
    <property type="entry name" value="Pre_C2HC_dom"/>
</dbReference>
<evidence type="ECO:0000259" key="2">
    <source>
        <dbReference type="Pfam" id="PF07530"/>
    </source>
</evidence>
<dbReference type="EMBL" id="BMAU01021282">
    <property type="protein sequence ID" value="GFY08510.1"/>
    <property type="molecule type" value="Genomic_DNA"/>
</dbReference>
<name>A0A8X6VJQ4_TRICX</name>
<gene>
    <name evidence="3" type="primary">ORF1</name>
    <name evidence="3" type="ORF">TNCV_809431</name>
</gene>
<proteinExistence type="predicted"/>
<dbReference type="AlphaFoldDB" id="A0A8X6VJQ4"/>
<feature type="domain" description="Pre-C2HC" evidence="2">
    <location>
        <begin position="299"/>
        <end position="356"/>
    </location>
</feature>
<evidence type="ECO:0000313" key="3">
    <source>
        <dbReference type="EMBL" id="GFY08510.1"/>
    </source>
</evidence>
<accession>A0A8X6VJQ4</accession>
<evidence type="ECO:0000256" key="1">
    <source>
        <dbReference type="SAM" id="MobiDB-lite"/>
    </source>
</evidence>
<organism evidence="3 4">
    <name type="scientific">Trichonephila clavipes</name>
    <name type="common">Golden silk orbweaver</name>
    <name type="synonym">Nephila clavipes</name>
    <dbReference type="NCBI Taxonomy" id="2585209"/>
    <lineage>
        <taxon>Eukaryota</taxon>
        <taxon>Metazoa</taxon>
        <taxon>Ecdysozoa</taxon>
        <taxon>Arthropoda</taxon>
        <taxon>Chelicerata</taxon>
        <taxon>Arachnida</taxon>
        <taxon>Araneae</taxon>
        <taxon>Araneomorphae</taxon>
        <taxon>Entelegynae</taxon>
        <taxon>Araneoidea</taxon>
        <taxon>Nephilidae</taxon>
        <taxon>Trichonephila</taxon>
    </lineage>
</organism>
<evidence type="ECO:0000313" key="4">
    <source>
        <dbReference type="Proteomes" id="UP000887159"/>
    </source>
</evidence>